<proteinExistence type="predicted"/>
<dbReference type="GO" id="GO:0008270">
    <property type="term" value="F:zinc ion binding"/>
    <property type="evidence" value="ECO:0007669"/>
    <property type="project" value="UniProtKB-KW"/>
</dbReference>
<dbReference type="GeneID" id="112275716"/>
<dbReference type="EnsemblPlants" id="Pp3c23_800V3.1">
    <property type="protein sequence ID" value="Pp3c23_800V3.1"/>
    <property type="gene ID" value="Pp3c23_800"/>
</dbReference>
<reference evidence="5" key="3">
    <citation type="submission" date="2020-12" db="UniProtKB">
        <authorList>
            <consortium name="EnsemblPlants"/>
        </authorList>
    </citation>
    <scope>IDENTIFICATION</scope>
</reference>
<dbReference type="SUPFAM" id="SSF57667">
    <property type="entry name" value="beta-beta-alpha zinc fingers"/>
    <property type="match status" value="1"/>
</dbReference>
<dbReference type="GO" id="GO:0003700">
    <property type="term" value="F:DNA-binding transcription factor activity"/>
    <property type="evidence" value="ECO:0007669"/>
    <property type="project" value="InterPro"/>
</dbReference>
<dbReference type="PANTHER" id="PTHR46547">
    <property type="entry name" value="ZINC FINGER PROTEIN GIS"/>
    <property type="match status" value="1"/>
</dbReference>
<sequence length="594" mass="63149">MRMGGVAGDSSILVALPSKPNPRRPPPLSFPLSSAAGGEADWEDALASPEQSRPKMKQKSTDDGCTTDEEGDLSKTLYECRFCNMRFAKSQALGGHMNRHRLEREKEQYQHAQQLVSSLAQQQMPRTWNTMAAELNPSGTGAALARLSNQMTGAPRVDGSRPQLPPQISFNSTRQPISTTCSNSIPTSPSSNYYLPSNSSSKNLQHLQWKVDGFDSNGTIPRSGSQEGLNALDSTLQGDGMRDDFLSGMLRPRQDGGSFVSSQFNNMNPMLSRGLGGPGSNSFHGSGPDMIQGGSGTTGLQFCHSRTNSHQPQSRMNDVLRQLASTSTPLNSTLMQGSLPNDVKPPGASFAAMRTSASAPAYFMQGNNNVPQFNQQQMGRPSESLLQPFQTSINRPLGNASTSQHHAMSRSSLFPSYSFNNLGAPNFGSLAPSHDPNALQGFENNFAGVGQNGSMSRPPLTQTSSGSSASGSFGICGGHEGMYGVKMQSDDAYNQLSVNQDMGASHISHGALMGSTVAAPMVASVVHEVVDGNHCESMNTTTVESGDVSGLSAPARYQSTDFSSGSPEWKHLNSPSGQLEANISSPTSDDYCSA</sequence>
<dbReference type="Gramene" id="Pp3c23_800V3.1">
    <property type="protein sequence ID" value="Pp3c23_800V3.1"/>
    <property type="gene ID" value="Pp3c23_800"/>
</dbReference>
<evidence type="ECO:0000256" key="2">
    <source>
        <dbReference type="SAM" id="MobiDB-lite"/>
    </source>
</evidence>
<feature type="domain" description="C2H2-type" evidence="3">
    <location>
        <begin position="78"/>
        <end position="105"/>
    </location>
</feature>
<dbReference type="PROSITE" id="PS50157">
    <property type="entry name" value="ZINC_FINGER_C2H2_2"/>
    <property type="match status" value="1"/>
</dbReference>
<dbReference type="GO" id="GO:0009739">
    <property type="term" value="P:response to gibberellin"/>
    <property type="evidence" value="ECO:0007669"/>
    <property type="project" value="InterPro"/>
</dbReference>
<feature type="region of interest" description="Disordered" evidence="2">
    <location>
        <begin position="541"/>
        <end position="594"/>
    </location>
</feature>
<feature type="region of interest" description="Disordered" evidence="2">
    <location>
        <begin position="1"/>
        <end position="70"/>
    </location>
</feature>
<evidence type="ECO:0000313" key="6">
    <source>
        <dbReference type="Proteomes" id="UP000006727"/>
    </source>
</evidence>
<keyword evidence="6" id="KW-1185">Reference proteome</keyword>
<keyword evidence="1" id="KW-0479">Metal-binding</keyword>
<dbReference type="InterPro" id="IPR013087">
    <property type="entry name" value="Znf_C2H2_type"/>
</dbReference>
<feature type="compositionally biased region" description="Polar residues" evidence="2">
    <location>
        <begin position="557"/>
        <end position="566"/>
    </location>
</feature>
<dbReference type="GO" id="GO:0010090">
    <property type="term" value="P:trichome morphogenesis"/>
    <property type="evidence" value="ECO:0007669"/>
    <property type="project" value="InterPro"/>
</dbReference>
<reference evidence="4 6" key="1">
    <citation type="journal article" date="2008" name="Science">
        <title>The Physcomitrella genome reveals evolutionary insights into the conquest of land by plants.</title>
        <authorList>
            <person name="Rensing S."/>
            <person name="Lang D."/>
            <person name="Zimmer A."/>
            <person name="Terry A."/>
            <person name="Salamov A."/>
            <person name="Shapiro H."/>
            <person name="Nishiyama T."/>
            <person name="Perroud P.-F."/>
            <person name="Lindquist E."/>
            <person name="Kamisugi Y."/>
            <person name="Tanahashi T."/>
            <person name="Sakakibara K."/>
            <person name="Fujita T."/>
            <person name="Oishi K."/>
            <person name="Shin-I T."/>
            <person name="Kuroki Y."/>
            <person name="Toyoda A."/>
            <person name="Suzuki Y."/>
            <person name="Hashimoto A."/>
            <person name="Yamaguchi K."/>
            <person name="Sugano A."/>
            <person name="Kohara Y."/>
            <person name="Fujiyama A."/>
            <person name="Anterola A."/>
            <person name="Aoki S."/>
            <person name="Ashton N."/>
            <person name="Barbazuk W.B."/>
            <person name="Barker E."/>
            <person name="Bennetzen J."/>
            <person name="Bezanilla M."/>
            <person name="Blankenship R."/>
            <person name="Cho S.H."/>
            <person name="Dutcher S."/>
            <person name="Estelle M."/>
            <person name="Fawcett J.A."/>
            <person name="Gundlach H."/>
            <person name="Hanada K."/>
            <person name="Heyl A."/>
            <person name="Hicks K.A."/>
            <person name="Hugh J."/>
            <person name="Lohr M."/>
            <person name="Mayer K."/>
            <person name="Melkozernov A."/>
            <person name="Murata T."/>
            <person name="Nelson D."/>
            <person name="Pils B."/>
            <person name="Prigge M."/>
            <person name="Reiss B."/>
            <person name="Renner T."/>
            <person name="Rombauts S."/>
            <person name="Rushton P."/>
            <person name="Sanderfoot A."/>
            <person name="Schween G."/>
            <person name="Shiu S.-H."/>
            <person name="Stueber K."/>
            <person name="Theodoulou F.L."/>
            <person name="Tu H."/>
            <person name="Van de Peer Y."/>
            <person name="Verrier P.J."/>
            <person name="Waters E."/>
            <person name="Wood A."/>
            <person name="Yang L."/>
            <person name="Cove D."/>
            <person name="Cuming A."/>
            <person name="Hasebe M."/>
            <person name="Lucas S."/>
            <person name="Mishler D.B."/>
            <person name="Reski R."/>
            <person name="Grigoriev I."/>
            <person name="Quatrano R.S."/>
            <person name="Boore J.L."/>
        </authorList>
    </citation>
    <scope>NUCLEOTIDE SEQUENCE [LARGE SCALE GENOMIC DNA]</scope>
    <source>
        <strain evidence="5 6">cv. Gransden 2004</strain>
    </source>
</reference>
<gene>
    <name evidence="5" type="primary">LOC112275716</name>
    <name evidence="4" type="ORF">PHYPA_027496</name>
</gene>
<evidence type="ECO:0000313" key="5">
    <source>
        <dbReference type="EnsemblPlants" id="Pp3c23_800V3.1"/>
    </source>
</evidence>
<dbReference type="RefSeq" id="XP_024362088.1">
    <property type="nucleotide sequence ID" value="XM_024506320.2"/>
</dbReference>
<dbReference type="PROSITE" id="PS00028">
    <property type="entry name" value="ZINC_FINGER_C2H2_1"/>
    <property type="match status" value="1"/>
</dbReference>
<organism evidence="4">
    <name type="scientific">Physcomitrium patens</name>
    <name type="common">Spreading-leaved earth moss</name>
    <name type="synonym">Physcomitrella patens</name>
    <dbReference type="NCBI Taxonomy" id="3218"/>
    <lineage>
        <taxon>Eukaryota</taxon>
        <taxon>Viridiplantae</taxon>
        <taxon>Streptophyta</taxon>
        <taxon>Embryophyta</taxon>
        <taxon>Bryophyta</taxon>
        <taxon>Bryophytina</taxon>
        <taxon>Bryopsida</taxon>
        <taxon>Funariidae</taxon>
        <taxon>Funariales</taxon>
        <taxon>Funariaceae</taxon>
        <taxon>Physcomitrium</taxon>
    </lineage>
</organism>
<protein>
    <recommendedName>
        <fullName evidence="3">C2H2-type domain-containing protein</fullName>
    </recommendedName>
</protein>
<reference evidence="4 6" key="2">
    <citation type="journal article" date="2018" name="Plant J.">
        <title>The Physcomitrella patens chromosome-scale assembly reveals moss genome structure and evolution.</title>
        <authorList>
            <person name="Lang D."/>
            <person name="Ullrich K.K."/>
            <person name="Murat F."/>
            <person name="Fuchs J."/>
            <person name="Jenkins J."/>
            <person name="Haas F.B."/>
            <person name="Piednoel M."/>
            <person name="Gundlach H."/>
            <person name="Van Bel M."/>
            <person name="Meyberg R."/>
            <person name="Vives C."/>
            <person name="Morata J."/>
            <person name="Symeonidi A."/>
            <person name="Hiss M."/>
            <person name="Muchero W."/>
            <person name="Kamisugi Y."/>
            <person name="Saleh O."/>
            <person name="Blanc G."/>
            <person name="Decker E.L."/>
            <person name="van Gessel N."/>
            <person name="Grimwood J."/>
            <person name="Hayes R.D."/>
            <person name="Graham S.W."/>
            <person name="Gunter L.E."/>
            <person name="McDaniel S.F."/>
            <person name="Hoernstein S.N.W."/>
            <person name="Larsson A."/>
            <person name="Li F.W."/>
            <person name="Perroud P.F."/>
            <person name="Phillips J."/>
            <person name="Ranjan P."/>
            <person name="Rokshar D.S."/>
            <person name="Rothfels C.J."/>
            <person name="Schneider L."/>
            <person name="Shu S."/>
            <person name="Stevenson D.W."/>
            <person name="Thummler F."/>
            <person name="Tillich M."/>
            <person name="Villarreal Aguilar J.C."/>
            <person name="Widiez T."/>
            <person name="Wong G.K."/>
            <person name="Wymore A."/>
            <person name="Zhang Y."/>
            <person name="Zimmer A.D."/>
            <person name="Quatrano R.S."/>
            <person name="Mayer K.F.X."/>
            <person name="Goodstein D."/>
            <person name="Casacuberta J.M."/>
            <person name="Vandepoele K."/>
            <person name="Reski R."/>
            <person name="Cuming A.C."/>
            <person name="Tuskan G.A."/>
            <person name="Maumus F."/>
            <person name="Salse J."/>
            <person name="Schmutz J."/>
            <person name="Rensing S.A."/>
        </authorList>
    </citation>
    <scope>NUCLEOTIDE SEQUENCE [LARGE SCALE GENOMIC DNA]</scope>
    <source>
        <strain evidence="5 6">cv. Gransden 2004</strain>
    </source>
</reference>
<dbReference type="InterPro" id="IPR044291">
    <property type="entry name" value="GIS/GIS2/ZFP8"/>
</dbReference>
<keyword evidence="1" id="KW-0862">Zinc</keyword>
<dbReference type="PANTHER" id="PTHR46547:SF7">
    <property type="entry name" value="ZINC FINGER PROTEIN GIS"/>
    <property type="match status" value="1"/>
</dbReference>
<dbReference type="Proteomes" id="UP000006727">
    <property type="component" value="Chromosome 23"/>
</dbReference>
<name>A0A2K1IHP6_PHYPA</name>
<dbReference type="AlphaFoldDB" id="A0A2K1IHP6"/>
<evidence type="ECO:0000259" key="3">
    <source>
        <dbReference type="PROSITE" id="PS50157"/>
    </source>
</evidence>
<evidence type="ECO:0000313" key="4">
    <source>
        <dbReference type="EMBL" id="PNR28804.1"/>
    </source>
</evidence>
<dbReference type="PaxDb" id="3218-PP1S210_60V6.1"/>
<dbReference type="Gene3D" id="3.30.160.60">
    <property type="entry name" value="Classic Zinc Finger"/>
    <property type="match status" value="1"/>
</dbReference>
<dbReference type="EMBL" id="ABEU02000023">
    <property type="protein sequence ID" value="PNR28804.1"/>
    <property type="molecule type" value="Genomic_DNA"/>
</dbReference>
<dbReference type="InterPro" id="IPR036236">
    <property type="entry name" value="Znf_C2H2_sf"/>
</dbReference>
<accession>A0A2K1IHP6</accession>
<feature type="compositionally biased region" description="Pro residues" evidence="2">
    <location>
        <begin position="19"/>
        <end position="29"/>
    </location>
</feature>
<feature type="compositionally biased region" description="Polar residues" evidence="2">
    <location>
        <begin position="452"/>
        <end position="463"/>
    </location>
</feature>
<feature type="compositionally biased region" description="Polar residues" evidence="2">
    <location>
        <begin position="166"/>
        <end position="187"/>
    </location>
</feature>
<evidence type="ECO:0000256" key="1">
    <source>
        <dbReference type="PROSITE-ProRule" id="PRU00042"/>
    </source>
</evidence>
<feature type="region of interest" description="Disordered" evidence="2">
    <location>
        <begin position="152"/>
        <end position="188"/>
    </location>
</feature>
<keyword evidence="1" id="KW-0863">Zinc-finger</keyword>
<feature type="region of interest" description="Disordered" evidence="2">
    <location>
        <begin position="446"/>
        <end position="471"/>
    </location>
</feature>
<feature type="compositionally biased region" description="Polar residues" evidence="2">
    <location>
        <begin position="573"/>
        <end position="594"/>
    </location>
</feature>